<dbReference type="EMBL" id="MLJW01002985">
    <property type="protein sequence ID" value="OIQ73149.1"/>
    <property type="molecule type" value="Genomic_DNA"/>
</dbReference>
<evidence type="ECO:0008006" key="2">
    <source>
        <dbReference type="Google" id="ProtNLM"/>
    </source>
</evidence>
<name>A0A1J5QAZ9_9ZZZZ</name>
<accession>A0A1J5QAZ9</accession>
<comment type="caution">
    <text evidence="1">The sequence shown here is derived from an EMBL/GenBank/DDBJ whole genome shotgun (WGS) entry which is preliminary data.</text>
</comment>
<reference evidence="1" key="1">
    <citation type="submission" date="2016-10" db="EMBL/GenBank/DDBJ databases">
        <title>Sequence of Gallionella enrichment culture.</title>
        <authorList>
            <person name="Poehlein A."/>
            <person name="Muehling M."/>
            <person name="Daniel R."/>
        </authorList>
    </citation>
    <scope>NUCLEOTIDE SEQUENCE</scope>
</reference>
<evidence type="ECO:0000313" key="1">
    <source>
        <dbReference type="EMBL" id="OIQ73149.1"/>
    </source>
</evidence>
<protein>
    <recommendedName>
        <fullName evidence="2">DNA-binding protein</fullName>
    </recommendedName>
</protein>
<gene>
    <name evidence="1" type="ORF">GALL_452200</name>
</gene>
<organism evidence="1">
    <name type="scientific">mine drainage metagenome</name>
    <dbReference type="NCBI Taxonomy" id="410659"/>
    <lineage>
        <taxon>unclassified sequences</taxon>
        <taxon>metagenomes</taxon>
        <taxon>ecological metagenomes</taxon>
    </lineage>
</organism>
<dbReference type="AlphaFoldDB" id="A0A1J5QAZ9"/>
<proteinExistence type="predicted"/>
<sequence>MEQPAIATPAPDTMLRRADAATALRAAGYPTTKATLATLATRGGGPTYRKFGAIPLYRWSDLLDWAHGKLSAPMQSTSTGDVQAKAA</sequence>